<dbReference type="EMBL" id="LR215039">
    <property type="protein sequence ID" value="VEU75930.1"/>
    <property type="molecule type" value="Genomic_DNA"/>
</dbReference>
<evidence type="ECO:0000256" key="1">
    <source>
        <dbReference type="SAM" id="Phobius"/>
    </source>
</evidence>
<feature type="transmembrane region" description="Helical" evidence="1">
    <location>
        <begin position="149"/>
        <end position="169"/>
    </location>
</feature>
<dbReference type="Proteomes" id="UP000289497">
    <property type="component" value="Chromosome"/>
</dbReference>
<reference evidence="2 3" key="1">
    <citation type="submission" date="2019-01" db="EMBL/GenBank/DDBJ databases">
        <authorList>
            <consortium name="Pathogen Informatics"/>
        </authorList>
    </citation>
    <scope>NUCLEOTIDE SEQUENCE [LARGE SCALE GENOMIC DNA]</scope>
    <source>
        <strain evidence="2 3">NCTC10179</strain>
    </source>
</reference>
<gene>
    <name evidence="2" type="ORF">NCTC10179_00086</name>
</gene>
<keyword evidence="1" id="KW-1133">Transmembrane helix</keyword>
<proteinExistence type="predicted"/>
<dbReference type="AlphaFoldDB" id="A0A449B5P8"/>
<feature type="transmembrane region" description="Helical" evidence="1">
    <location>
        <begin position="12"/>
        <end position="36"/>
    </location>
</feature>
<feature type="transmembrane region" description="Helical" evidence="1">
    <location>
        <begin position="51"/>
        <end position="72"/>
    </location>
</feature>
<organism evidence="2 3">
    <name type="scientific">Mycoplasmopsis columboralis</name>
    <dbReference type="NCBI Taxonomy" id="171282"/>
    <lineage>
        <taxon>Bacteria</taxon>
        <taxon>Bacillati</taxon>
        <taxon>Mycoplasmatota</taxon>
        <taxon>Mycoplasmoidales</taxon>
        <taxon>Metamycoplasmataceae</taxon>
        <taxon>Mycoplasmopsis</taxon>
    </lineage>
</organism>
<keyword evidence="1" id="KW-0812">Transmembrane</keyword>
<keyword evidence="1" id="KW-0472">Membrane</keyword>
<dbReference type="RefSeq" id="WP_036434164.1">
    <property type="nucleotide sequence ID" value="NZ_LR215039.1"/>
</dbReference>
<accession>A0A449B5P8</accession>
<keyword evidence="3" id="KW-1185">Reference proteome</keyword>
<name>A0A449B5P8_9BACT</name>
<dbReference type="KEGG" id="mcou:NCTC10179_00086"/>
<sequence>MKKHLTVFSKEKITLLFLSIILLIASIVGIIIINYIDSVIDVKDKNNYTKFFSIFFLILSYVLLLVGGILLIGSIHLKQNAEHKANLKNALVLLDFLYAIAVIALIVVVIYMLVPIRPGSTVNPAVVDVVKNNEEGYHYPGGYIRGLNWASLVTITPIFVLFVIRWIIFNKISNNKTNKASVSLLVPFSELAFL</sequence>
<evidence type="ECO:0000313" key="3">
    <source>
        <dbReference type="Proteomes" id="UP000289497"/>
    </source>
</evidence>
<feature type="transmembrane region" description="Helical" evidence="1">
    <location>
        <begin position="92"/>
        <end position="114"/>
    </location>
</feature>
<evidence type="ECO:0000313" key="2">
    <source>
        <dbReference type="EMBL" id="VEU75930.1"/>
    </source>
</evidence>
<protein>
    <submittedName>
        <fullName evidence="2">Uncharacterized protein</fullName>
    </submittedName>
</protein>